<dbReference type="Pfam" id="PF04773">
    <property type="entry name" value="FecR"/>
    <property type="match status" value="1"/>
</dbReference>
<feature type="domain" description="Protein FecR C-terminal" evidence="3">
    <location>
        <begin position="317"/>
        <end position="385"/>
    </location>
</feature>
<dbReference type="RefSeq" id="WP_269415062.1">
    <property type="nucleotide sequence ID" value="NZ_JAPWGL010000002.1"/>
</dbReference>
<keyword evidence="1" id="KW-0812">Transmembrane</keyword>
<accession>A0ABT4KWG5</accession>
<dbReference type="InterPro" id="IPR006860">
    <property type="entry name" value="FecR"/>
</dbReference>
<evidence type="ECO:0000259" key="2">
    <source>
        <dbReference type="Pfam" id="PF04773"/>
    </source>
</evidence>
<dbReference type="PANTHER" id="PTHR30273">
    <property type="entry name" value="PERIPLASMIC SIGNAL SENSOR AND SIGMA FACTOR ACTIVATOR FECR-RELATED"/>
    <property type="match status" value="1"/>
</dbReference>
<dbReference type="PANTHER" id="PTHR30273:SF2">
    <property type="entry name" value="PROTEIN FECR"/>
    <property type="match status" value="1"/>
</dbReference>
<proteinExistence type="predicted"/>
<dbReference type="InterPro" id="IPR012373">
    <property type="entry name" value="Ferrdict_sens_TM"/>
</dbReference>
<name>A0ABT4KWG5_9SPHI</name>
<keyword evidence="1" id="KW-0472">Membrane</keyword>
<dbReference type="Proteomes" id="UP001144341">
    <property type="component" value="Unassembled WGS sequence"/>
</dbReference>
<dbReference type="Gene3D" id="3.55.50.30">
    <property type="match status" value="1"/>
</dbReference>
<feature type="transmembrane region" description="Helical" evidence="1">
    <location>
        <begin position="71"/>
        <end position="92"/>
    </location>
</feature>
<evidence type="ECO:0000259" key="3">
    <source>
        <dbReference type="Pfam" id="PF16344"/>
    </source>
</evidence>
<evidence type="ECO:0000256" key="1">
    <source>
        <dbReference type="SAM" id="Phobius"/>
    </source>
</evidence>
<dbReference type="EMBL" id="JAPWGL010000002">
    <property type="protein sequence ID" value="MCZ4223264.1"/>
    <property type="molecule type" value="Genomic_DNA"/>
</dbReference>
<comment type="caution">
    <text evidence="4">The sequence shown here is derived from an EMBL/GenBank/DDBJ whole genome shotgun (WGS) entry which is preliminary data.</text>
</comment>
<keyword evidence="5" id="KW-1185">Reference proteome</keyword>
<organism evidence="4 5">
    <name type="scientific">Pedobacter rhodius</name>
    <dbReference type="NCBI Taxonomy" id="3004098"/>
    <lineage>
        <taxon>Bacteria</taxon>
        <taxon>Pseudomonadati</taxon>
        <taxon>Bacteroidota</taxon>
        <taxon>Sphingobacteriia</taxon>
        <taxon>Sphingobacteriales</taxon>
        <taxon>Sphingobacteriaceae</taxon>
        <taxon>Pedobacter</taxon>
    </lineage>
</organism>
<dbReference type="Gene3D" id="2.60.120.1440">
    <property type="match status" value="1"/>
</dbReference>
<dbReference type="Pfam" id="PF16344">
    <property type="entry name" value="FecR_C"/>
    <property type="match status" value="1"/>
</dbReference>
<keyword evidence="1" id="KW-1133">Transmembrane helix</keyword>
<dbReference type="InterPro" id="IPR032508">
    <property type="entry name" value="FecR_C"/>
</dbReference>
<evidence type="ECO:0000313" key="5">
    <source>
        <dbReference type="Proteomes" id="UP001144341"/>
    </source>
</evidence>
<sequence>MIRKNVLSILEKIRSGNFNSREESIAKYWLHHLNLDKHIAYSDEDFERIGNEMWEVLMYKKHSRAKKIQTLWNRITSAAAVIILISACIFFYNRYANTFIKIKVPAINLNSTEIPPGKVSATLVLADGRKIKLSGKKFGEIGKGHGISVLKSVNGELTCLADDPRAVLEPGFTLVTAKGETYMWTLPDKSKIWLNAASSLTYNAALDKTFGARQVYLDGEAYFEVTHNVERPFKVKSNSQLISVLGTHFNVSAYHDDEVVKTTLLNGKVLVAPASGKGVLKSRGVYLIPGEEASLHGKTLKVKKVDAESALDWKTDRFVFRNENIRSIMKKISRWYNVDVEFQGDAAKFRFGGSVSKTKNLKETLKNITLTGDLRIKIEGRRVIVMR</sequence>
<gene>
    <name evidence="4" type="ORF">O0931_08125</name>
</gene>
<reference evidence="4" key="1">
    <citation type="submission" date="2022-12" db="EMBL/GenBank/DDBJ databases">
        <title>Genome sequence of SJ11.</title>
        <authorList>
            <person name="Woo H."/>
        </authorList>
    </citation>
    <scope>NUCLEOTIDE SEQUENCE</scope>
    <source>
        <strain evidence="4">SJ11</strain>
    </source>
</reference>
<evidence type="ECO:0000313" key="4">
    <source>
        <dbReference type="EMBL" id="MCZ4223264.1"/>
    </source>
</evidence>
<protein>
    <submittedName>
        <fullName evidence="4">DUF4974 domain-containing protein</fullName>
    </submittedName>
</protein>
<feature type="domain" description="FecR protein" evidence="2">
    <location>
        <begin position="173"/>
        <end position="269"/>
    </location>
</feature>